<dbReference type="AlphaFoldDB" id="A0A1Y2JMG4"/>
<name>A0A1Y2JMG4_BRAJP</name>
<dbReference type="Proteomes" id="UP000193335">
    <property type="component" value="Unassembled WGS sequence"/>
</dbReference>
<evidence type="ECO:0000313" key="1">
    <source>
        <dbReference type="EMBL" id="OSJ31951.1"/>
    </source>
</evidence>
<protein>
    <submittedName>
        <fullName evidence="1">Uncharacterized protein</fullName>
    </submittedName>
</protein>
<gene>
    <name evidence="1" type="ORF">BSZ19_20300</name>
</gene>
<proteinExistence type="predicted"/>
<reference evidence="1 2" key="1">
    <citation type="submission" date="2017-03" db="EMBL/GenBank/DDBJ databases">
        <title>Whole genome sequences of fourteen strains of Bradyrhizobium canariense and one strain of Bradyrhizobium japonicum isolated from Lupinus (Papilionoideae: Genisteae) species in Algeria.</title>
        <authorList>
            <person name="Crovadore J."/>
            <person name="Chekireb D."/>
            <person name="Brachmann A."/>
            <person name="Chablais R."/>
            <person name="Cochard B."/>
            <person name="Lefort F."/>
        </authorList>
    </citation>
    <scope>NUCLEOTIDE SEQUENCE [LARGE SCALE GENOMIC DNA]</scope>
    <source>
        <strain evidence="1 2">UBMA197</strain>
    </source>
</reference>
<organism evidence="1 2">
    <name type="scientific">Bradyrhizobium japonicum</name>
    <dbReference type="NCBI Taxonomy" id="375"/>
    <lineage>
        <taxon>Bacteria</taxon>
        <taxon>Pseudomonadati</taxon>
        <taxon>Pseudomonadota</taxon>
        <taxon>Alphaproteobacteria</taxon>
        <taxon>Hyphomicrobiales</taxon>
        <taxon>Nitrobacteraceae</taxon>
        <taxon>Bradyrhizobium</taxon>
    </lineage>
</organism>
<sequence>MLNAITCRLHSLGANAKTEPTCSMVYFLRMPISVLPKFFMARSAAGVSTALSWEVGAGLTEEASTSPVAAWLSALPTLGLE</sequence>
<comment type="caution">
    <text evidence="1">The sequence shown here is derived from an EMBL/GenBank/DDBJ whole genome shotgun (WGS) entry which is preliminary data.</text>
</comment>
<accession>A0A1Y2JMG4</accession>
<dbReference type="EMBL" id="NAFL01000252">
    <property type="protein sequence ID" value="OSJ31951.1"/>
    <property type="molecule type" value="Genomic_DNA"/>
</dbReference>
<evidence type="ECO:0000313" key="2">
    <source>
        <dbReference type="Proteomes" id="UP000193335"/>
    </source>
</evidence>